<protein>
    <recommendedName>
        <fullName evidence="5">Homeobox domain-containing protein</fullName>
    </recommendedName>
</protein>
<accession>A0A067KP72</accession>
<sequence>MENGVVGVKVMTDEQMEMLRKQISVYATICENLVQMHQAICSQQDFTGIQVANLYGYSGPYISNGLQRIPSRQRWAPKAAQLQILESIFGDCNTTPDRQKIREITSELAKHGPVSETNVYNWFQNRRARSKRKQAALPTLTNTGESQAEPAEDKNTNQDDTIAQMDESLEFMVNDMYFQNPEIQGIEQLIGRPEVTINYKPHWPDLFG</sequence>
<dbReference type="PANTHER" id="PTHR46777:SF13">
    <property type="entry name" value="HOMEOBOX DOMAIN-CONTAINING PROTEIN"/>
    <property type="match status" value="1"/>
</dbReference>
<dbReference type="InterPro" id="IPR044559">
    <property type="entry name" value="WOX13-like"/>
</dbReference>
<evidence type="ECO:0000256" key="4">
    <source>
        <dbReference type="SAM" id="MobiDB-lite"/>
    </source>
</evidence>
<dbReference type="CDD" id="cd00086">
    <property type="entry name" value="homeodomain"/>
    <property type="match status" value="1"/>
</dbReference>
<keyword evidence="2 3" id="KW-0539">Nucleus</keyword>
<dbReference type="OrthoDB" id="6159439at2759"/>
<dbReference type="EMBL" id="KK914420">
    <property type="protein sequence ID" value="KDP36778.1"/>
    <property type="molecule type" value="Genomic_DNA"/>
</dbReference>
<dbReference type="PANTHER" id="PTHR46777">
    <property type="entry name" value="WUSCHEL-RELATED HOMEOBOX 13"/>
    <property type="match status" value="1"/>
</dbReference>
<keyword evidence="7" id="KW-1185">Reference proteome</keyword>
<dbReference type="InterPro" id="IPR001356">
    <property type="entry name" value="HD"/>
</dbReference>
<gene>
    <name evidence="6" type="ORF">JCGZ_08069</name>
</gene>
<proteinExistence type="predicted"/>
<dbReference type="Gene3D" id="1.10.10.60">
    <property type="entry name" value="Homeodomain-like"/>
    <property type="match status" value="1"/>
</dbReference>
<evidence type="ECO:0000259" key="5">
    <source>
        <dbReference type="PROSITE" id="PS50071"/>
    </source>
</evidence>
<name>A0A067KP72_JATCU</name>
<dbReference type="Proteomes" id="UP000027138">
    <property type="component" value="Unassembled WGS sequence"/>
</dbReference>
<evidence type="ECO:0000313" key="6">
    <source>
        <dbReference type="EMBL" id="KDP36778.1"/>
    </source>
</evidence>
<evidence type="ECO:0000256" key="3">
    <source>
        <dbReference type="RuleBase" id="RU000682"/>
    </source>
</evidence>
<evidence type="ECO:0000256" key="1">
    <source>
        <dbReference type="ARBA" id="ARBA00004123"/>
    </source>
</evidence>
<organism evidence="6 7">
    <name type="scientific">Jatropha curcas</name>
    <name type="common">Barbados nut</name>
    <dbReference type="NCBI Taxonomy" id="180498"/>
    <lineage>
        <taxon>Eukaryota</taxon>
        <taxon>Viridiplantae</taxon>
        <taxon>Streptophyta</taxon>
        <taxon>Embryophyta</taxon>
        <taxon>Tracheophyta</taxon>
        <taxon>Spermatophyta</taxon>
        <taxon>Magnoliopsida</taxon>
        <taxon>eudicotyledons</taxon>
        <taxon>Gunneridae</taxon>
        <taxon>Pentapetalae</taxon>
        <taxon>rosids</taxon>
        <taxon>fabids</taxon>
        <taxon>Malpighiales</taxon>
        <taxon>Euphorbiaceae</taxon>
        <taxon>Crotonoideae</taxon>
        <taxon>Jatropheae</taxon>
        <taxon>Jatropha</taxon>
    </lineage>
</organism>
<keyword evidence="2 3" id="KW-0238">DNA-binding</keyword>
<evidence type="ECO:0000256" key="2">
    <source>
        <dbReference type="PROSITE-ProRule" id="PRU00108"/>
    </source>
</evidence>
<dbReference type="SMART" id="SM00389">
    <property type="entry name" value="HOX"/>
    <property type="match status" value="1"/>
</dbReference>
<reference evidence="6 7" key="1">
    <citation type="journal article" date="2014" name="PLoS ONE">
        <title>Global Analysis of Gene Expression Profiles in Physic Nut (Jatropha curcas L.) Seedlings Exposed to Salt Stress.</title>
        <authorList>
            <person name="Zhang L."/>
            <person name="Zhang C."/>
            <person name="Wu P."/>
            <person name="Chen Y."/>
            <person name="Li M."/>
            <person name="Jiang H."/>
            <person name="Wu G."/>
        </authorList>
    </citation>
    <scope>NUCLEOTIDE SEQUENCE [LARGE SCALE GENOMIC DNA]</scope>
    <source>
        <strain evidence="7">cv. GZQX0401</strain>
        <tissue evidence="6">Young leaves</tissue>
    </source>
</reference>
<evidence type="ECO:0000313" key="7">
    <source>
        <dbReference type="Proteomes" id="UP000027138"/>
    </source>
</evidence>
<dbReference type="STRING" id="180498.A0A067KP72"/>
<dbReference type="GO" id="GO:0003677">
    <property type="term" value="F:DNA binding"/>
    <property type="evidence" value="ECO:0007669"/>
    <property type="project" value="UniProtKB-UniRule"/>
</dbReference>
<dbReference type="GO" id="GO:0003700">
    <property type="term" value="F:DNA-binding transcription factor activity"/>
    <property type="evidence" value="ECO:0007669"/>
    <property type="project" value="InterPro"/>
</dbReference>
<comment type="subcellular location">
    <subcellularLocation>
        <location evidence="1 2 3">Nucleus</location>
    </subcellularLocation>
</comment>
<dbReference type="AlphaFoldDB" id="A0A067KP72"/>
<dbReference type="KEGG" id="jcu:105635214"/>
<dbReference type="SUPFAM" id="SSF46689">
    <property type="entry name" value="Homeodomain-like"/>
    <property type="match status" value="1"/>
</dbReference>
<keyword evidence="2 3" id="KW-0371">Homeobox</keyword>
<dbReference type="GO" id="GO:0005634">
    <property type="term" value="C:nucleus"/>
    <property type="evidence" value="ECO:0007669"/>
    <property type="project" value="UniProtKB-SubCell"/>
</dbReference>
<dbReference type="Pfam" id="PF00046">
    <property type="entry name" value="Homeodomain"/>
    <property type="match status" value="1"/>
</dbReference>
<feature type="DNA-binding region" description="Homeobox" evidence="2">
    <location>
        <begin position="70"/>
        <end position="134"/>
    </location>
</feature>
<dbReference type="PROSITE" id="PS50071">
    <property type="entry name" value="HOMEOBOX_2"/>
    <property type="match status" value="1"/>
</dbReference>
<dbReference type="InterPro" id="IPR009057">
    <property type="entry name" value="Homeodomain-like_sf"/>
</dbReference>
<feature type="region of interest" description="Disordered" evidence="4">
    <location>
        <begin position="131"/>
        <end position="159"/>
    </location>
</feature>
<feature type="domain" description="Homeobox" evidence="5">
    <location>
        <begin position="68"/>
        <end position="133"/>
    </location>
</feature>